<dbReference type="InterPro" id="IPR051796">
    <property type="entry name" value="ISF_SsuE-like"/>
</dbReference>
<proteinExistence type="inferred from homology"/>
<evidence type="ECO:0000259" key="6">
    <source>
        <dbReference type="Pfam" id="PF03358"/>
    </source>
</evidence>
<evidence type="ECO:0000313" key="7">
    <source>
        <dbReference type="EMBL" id="UUX91942.1"/>
    </source>
</evidence>
<evidence type="ECO:0000313" key="8">
    <source>
        <dbReference type="Proteomes" id="UP001060368"/>
    </source>
</evidence>
<comment type="cofactor">
    <cofactor evidence="2">
        <name>[4Fe-4S] cluster</name>
        <dbReference type="ChEBI" id="CHEBI:49883"/>
    </cofactor>
</comment>
<dbReference type="Gene3D" id="3.40.50.360">
    <property type="match status" value="1"/>
</dbReference>
<feature type="domain" description="NADPH-dependent FMN reductase-like" evidence="6">
    <location>
        <begin position="1"/>
        <end position="146"/>
    </location>
</feature>
<dbReference type="InterPro" id="IPR029039">
    <property type="entry name" value="Flavoprotein-like_sf"/>
</dbReference>
<dbReference type="Pfam" id="PF03358">
    <property type="entry name" value="FMN_red"/>
    <property type="match status" value="1"/>
</dbReference>
<name>A0A9E7PR30_9EURY</name>
<comment type="cofactor">
    <cofactor evidence="1">
        <name>FMN</name>
        <dbReference type="ChEBI" id="CHEBI:58210"/>
    </cofactor>
</comment>
<dbReference type="AlphaFoldDB" id="A0A9E7PR30"/>
<dbReference type="RefSeq" id="WP_257742093.1">
    <property type="nucleotide sequence ID" value="NZ_CP096115.1"/>
</dbReference>
<dbReference type="PANTHER" id="PTHR43278">
    <property type="entry name" value="NAD(P)H-DEPENDENT FMN-CONTAINING OXIDOREDUCTASE YWQN-RELATED"/>
    <property type="match status" value="1"/>
</dbReference>
<dbReference type="KEGG" id="mend:L6E24_11325"/>
<dbReference type="GeneID" id="74308300"/>
<organism evidence="7 8">
    <name type="scientific">Methanoplanus endosymbiosus</name>
    <dbReference type="NCBI Taxonomy" id="33865"/>
    <lineage>
        <taxon>Archaea</taxon>
        <taxon>Methanobacteriati</taxon>
        <taxon>Methanobacteriota</taxon>
        <taxon>Stenosarchaea group</taxon>
        <taxon>Methanomicrobia</taxon>
        <taxon>Methanomicrobiales</taxon>
        <taxon>Methanomicrobiaceae</taxon>
        <taxon>Methanoplanus</taxon>
    </lineage>
</organism>
<accession>A0A9E7PR30</accession>
<dbReference type="InterPro" id="IPR005025">
    <property type="entry name" value="FMN_Rdtase-like_dom"/>
</dbReference>
<evidence type="ECO:0000256" key="5">
    <source>
        <dbReference type="ARBA" id="ARBA00038292"/>
    </source>
</evidence>
<keyword evidence="4" id="KW-0288">FMN</keyword>
<gene>
    <name evidence="7" type="ORF">L6E24_11325</name>
</gene>
<keyword evidence="8" id="KW-1185">Reference proteome</keyword>
<keyword evidence="3" id="KW-0285">Flavoprotein</keyword>
<evidence type="ECO:0000256" key="1">
    <source>
        <dbReference type="ARBA" id="ARBA00001917"/>
    </source>
</evidence>
<dbReference type="Proteomes" id="UP001060368">
    <property type="component" value="Chromosome"/>
</dbReference>
<dbReference type="EMBL" id="CP096115">
    <property type="protein sequence ID" value="UUX91942.1"/>
    <property type="molecule type" value="Genomic_DNA"/>
</dbReference>
<dbReference type="GO" id="GO:0016491">
    <property type="term" value="F:oxidoreductase activity"/>
    <property type="evidence" value="ECO:0007669"/>
    <property type="project" value="InterPro"/>
</dbReference>
<dbReference type="PANTHER" id="PTHR43278:SF1">
    <property type="entry name" value="IRON-SULFUR FLAVOPROTEIN MJ1083"/>
    <property type="match status" value="1"/>
</dbReference>
<evidence type="ECO:0000256" key="2">
    <source>
        <dbReference type="ARBA" id="ARBA00001966"/>
    </source>
</evidence>
<sequence length="221" mass="24809">MRITGVIASPRGKKGNTYPLLEAALKGAGDEGAKTEIINIAKSEINYCNGCLKCFKSGKCIHDDDFEKIFLKLMKSDGIIFASPNYINSVTGQMKTFFDRMADAIHCQMFEGKYGFSISTAGGSGADEVSEYMNQTLRVLGADTTGHIGMDIADAEEGAKPWENKAYEEGKKLASAIRNNEKFPEQEEFHKYMQERMEKLITANKKEWKHEYKYLKKKKGE</sequence>
<comment type="similarity">
    <text evidence="5">Belongs to the SsuE family. Isf subfamily.</text>
</comment>
<protein>
    <submittedName>
        <fullName evidence="7">Flavodoxin family protein</fullName>
    </submittedName>
</protein>
<reference evidence="7" key="1">
    <citation type="submission" date="2022-04" db="EMBL/GenBank/DDBJ databases">
        <title>Complete genome of Methanoplanus endosymbiosus DSM 3599.</title>
        <authorList>
            <person name="Chen S.-C."/>
            <person name="You Y.-T."/>
            <person name="Zhou Y.-Z."/>
            <person name="Lai M.-C."/>
        </authorList>
    </citation>
    <scope>NUCLEOTIDE SEQUENCE</scope>
    <source>
        <strain evidence="7">DSM 3599</strain>
    </source>
</reference>
<evidence type="ECO:0000256" key="3">
    <source>
        <dbReference type="ARBA" id="ARBA00022630"/>
    </source>
</evidence>
<evidence type="ECO:0000256" key="4">
    <source>
        <dbReference type="ARBA" id="ARBA00022643"/>
    </source>
</evidence>
<dbReference type="SUPFAM" id="SSF52218">
    <property type="entry name" value="Flavoproteins"/>
    <property type="match status" value="1"/>
</dbReference>